<dbReference type="EMBL" id="LLXJ01000930">
    <property type="protein sequence ID" value="PKC04998.1"/>
    <property type="molecule type" value="Genomic_DNA"/>
</dbReference>
<proteinExistence type="predicted"/>
<dbReference type="PANTHER" id="PTHR21310">
    <property type="entry name" value="AMINOGLYCOSIDE PHOSPHOTRANSFERASE-RELATED-RELATED"/>
    <property type="match status" value="1"/>
</dbReference>
<feature type="domain" description="Aminoglycoside phosphotransferase" evidence="1">
    <location>
        <begin position="202"/>
        <end position="273"/>
    </location>
</feature>
<dbReference type="VEuPathDB" id="FungiDB:RhiirFUN_007023"/>
<gene>
    <name evidence="2" type="ORF">RhiirA5_401172</name>
</gene>
<accession>A0A2N0PDV2</accession>
<sequence>MDNENNESEIFRSSSSNDDEPTLDLDLNALQQLASSRLNRHCVHTRRLTKGLYNEIYLLQFEAGPDCIARLSCDLNHPAAKFASEVATMKYIAQNTSIKVPEVYDWDGTVHNPIKIPYILMERLPGQHLYRVWDKLTMTSTFRIGPIVDPVFYVEGRNAIPSSAGPFRSMQELFDALIQKEKNFFEIHGVQELMKKQKMDQITAASQVANLIEQMITLQAKLFKPFDKSIDQKPFFLVHGDFDAQNILVERSVNDEIKIVGIIDWEFSRTGTLWNLCQYPIWIQEVEEPFRNLTDLEVQECYEKQKLREFFHGEMVAKLGSRSGQILEMKKRDSRIKKLEDMFTYMVHSFAGLQGLLESFFYRYGSELANVHFDDPIVEYFWEDIIKVQIPPKRAITYLLSKDELLLNRIMEEVPFHYIASVYYELKSNGYNFSWQQASTIAFYMWKNEGKNDPQFMNVAV</sequence>
<comment type="caution">
    <text evidence="2">The sequence shown here is derived from an EMBL/GenBank/DDBJ whole genome shotgun (WGS) entry which is preliminary data.</text>
</comment>
<feature type="domain" description="Aminoglycoside phosphotransferase" evidence="1">
    <location>
        <begin position="45"/>
        <end position="134"/>
    </location>
</feature>
<evidence type="ECO:0000313" key="3">
    <source>
        <dbReference type="Proteomes" id="UP000232722"/>
    </source>
</evidence>
<evidence type="ECO:0000259" key="1">
    <source>
        <dbReference type="Pfam" id="PF01636"/>
    </source>
</evidence>
<dbReference type="VEuPathDB" id="FungiDB:RhiirA1_392676"/>
<reference evidence="2 3" key="2">
    <citation type="submission" date="2017-09" db="EMBL/GenBank/DDBJ databases">
        <title>Extensive intraspecific genome diversity in a model arbuscular mycorrhizal fungus.</title>
        <authorList>
            <person name="Chen E.C."/>
            <person name="Morin E."/>
            <person name="Beaudet D."/>
            <person name="Noel J."/>
            <person name="Ndikumana S."/>
            <person name="Charron P."/>
            <person name="St-Onge C."/>
            <person name="Giorgi J."/>
            <person name="Grigoriev I.V."/>
            <person name="Roux C."/>
            <person name="Martin F.M."/>
            <person name="Corradi N."/>
        </authorList>
    </citation>
    <scope>NUCLEOTIDE SEQUENCE [LARGE SCALE GENOMIC DNA]</scope>
    <source>
        <strain evidence="2 3">A5</strain>
    </source>
</reference>
<dbReference type="Pfam" id="PF01636">
    <property type="entry name" value="APH"/>
    <property type="match status" value="2"/>
</dbReference>
<dbReference type="VEuPathDB" id="FungiDB:RhiirA1_304840"/>
<name>A0A2N0PDV2_9GLOM</name>
<dbReference type="Gene3D" id="3.90.1200.10">
    <property type="match status" value="1"/>
</dbReference>
<dbReference type="VEuPathDB" id="FungiDB:FUN_009548"/>
<protein>
    <recommendedName>
        <fullName evidence="1">Aminoglycoside phosphotransferase domain-containing protein</fullName>
    </recommendedName>
</protein>
<dbReference type="AlphaFoldDB" id="A0A2N0PDV2"/>
<dbReference type="InterPro" id="IPR051678">
    <property type="entry name" value="AGP_Transferase"/>
</dbReference>
<dbReference type="InterPro" id="IPR002575">
    <property type="entry name" value="Aminoglycoside_PTrfase"/>
</dbReference>
<reference evidence="2 3" key="1">
    <citation type="submission" date="2016-04" db="EMBL/GenBank/DDBJ databases">
        <title>Genome analyses suggest a sexual origin of heterokaryosis in a supposedly ancient asexual fungus.</title>
        <authorList>
            <person name="Ropars J."/>
            <person name="Sedzielewska K."/>
            <person name="Noel J."/>
            <person name="Charron P."/>
            <person name="Farinelli L."/>
            <person name="Marton T."/>
            <person name="Kruger M."/>
            <person name="Pelin A."/>
            <person name="Brachmann A."/>
            <person name="Corradi N."/>
        </authorList>
    </citation>
    <scope>NUCLEOTIDE SEQUENCE [LARGE SCALE GENOMIC DNA]</scope>
    <source>
        <strain evidence="2 3">A5</strain>
    </source>
</reference>
<dbReference type="SUPFAM" id="SSF56112">
    <property type="entry name" value="Protein kinase-like (PK-like)"/>
    <property type="match status" value="1"/>
</dbReference>
<evidence type="ECO:0000313" key="2">
    <source>
        <dbReference type="EMBL" id="PKC04998.1"/>
    </source>
</evidence>
<dbReference type="InterPro" id="IPR011009">
    <property type="entry name" value="Kinase-like_dom_sf"/>
</dbReference>
<dbReference type="PANTHER" id="PTHR21310:SF15">
    <property type="entry name" value="AMINOGLYCOSIDE PHOSPHOTRANSFERASE DOMAIN-CONTAINING PROTEIN"/>
    <property type="match status" value="1"/>
</dbReference>
<organism evidence="2 3">
    <name type="scientific">Rhizophagus irregularis</name>
    <dbReference type="NCBI Taxonomy" id="588596"/>
    <lineage>
        <taxon>Eukaryota</taxon>
        <taxon>Fungi</taxon>
        <taxon>Fungi incertae sedis</taxon>
        <taxon>Mucoromycota</taxon>
        <taxon>Glomeromycotina</taxon>
        <taxon>Glomeromycetes</taxon>
        <taxon>Glomerales</taxon>
        <taxon>Glomeraceae</taxon>
        <taxon>Rhizophagus</taxon>
    </lineage>
</organism>
<dbReference type="Proteomes" id="UP000232722">
    <property type="component" value="Unassembled WGS sequence"/>
</dbReference>